<dbReference type="InterPro" id="IPR050996">
    <property type="entry name" value="Docking_Protein_DOK"/>
</dbReference>
<feature type="compositionally biased region" description="Basic and acidic residues" evidence="1">
    <location>
        <begin position="315"/>
        <end position="325"/>
    </location>
</feature>
<dbReference type="GO" id="GO:0007265">
    <property type="term" value="P:Ras protein signal transduction"/>
    <property type="evidence" value="ECO:0007669"/>
    <property type="project" value="TreeGrafter"/>
</dbReference>
<sequence length="522" mass="57101">MAAFCVETNDKTHVFSAEKAVAKDWMDTMCDIAFQVFLYTSGAVDSNGGPQDLQMAENLIYYSREEGKSQIHWKKEVLGLLLLLFHFEICSIPSVTDTLNSKLTFFFFFFQVMFSFEAGRRCDSGPGTFTFETKQGNEIFILVDQAIQSQKALAEERRLSSPLNSESDCPASLQHLHGGRVQGGGTGLKGRSLPEPPGMLGVLGGAGTPPRSPKGHVGKGVCLADESTGLYSEPADSVRLPLQSADCLYSDPVDSIKGQNQTSSPSTITMDLNALKGAPSPPASSQEHIYDEPEGCAKGSIPASLGMLFYDKAHAEPHSQRRQEETVTPSGQEGKQPQRQSPPQFGQGRGTPQPPTPRFPKPLTAPKPGRGGFARKEPVPLPPGKHGGPANNVNNNNNIWGGVNFPTSLTLLLLSDRTREEKQSTRAAVRHNTHTHTLRHCFHAVNIFFYSVQHFLFGISKTSCLHIYSVCFQRRLCPNSGHKANCTNFYAEFGFNAFFISCDSTCSSFKKSYSFAHFSCSV</sequence>
<dbReference type="SUPFAM" id="SSF50729">
    <property type="entry name" value="PH domain-like"/>
    <property type="match status" value="1"/>
</dbReference>
<dbReference type="OMA" id="EFFDCKE"/>
<dbReference type="Pfam" id="PF02174">
    <property type="entry name" value="IRS"/>
    <property type="match status" value="1"/>
</dbReference>
<dbReference type="Gene3D" id="2.30.29.30">
    <property type="entry name" value="Pleckstrin-homology domain (PH domain)/Phosphotyrosine-binding domain (PTB)"/>
    <property type="match status" value="2"/>
</dbReference>
<feature type="region of interest" description="Disordered" evidence="1">
    <location>
        <begin position="315"/>
        <end position="392"/>
    </location>
</feature>
<feature type="domain" description="IRS-type PTB" evidence="2">
    <location>
        <begin position="65"/>
        <end position="152"/>
    </location>
</feature>
<dbReference type="InterPro" id="IPR002404">
    <property type="entry name" value="IRS_PTB"/>
</dbReference>
<dbReference type="PANTHER" id="PTHR21258:SF46">
    <property type="entry name" value="DOCKING PROTEIN 1"/>
    <property type="match status" value="1"/>
</dbReference>
<keyword evidence="4" id="KW-1185">Reference proteome</keyword>
<dbReference type="Ensembl" id="ENSNBRT00000007154.1">
    <property type="protein sequence ID" value="ENSNBRP00000006955.1"/>
    <property type="gene ID" value="ENSNBRG00000005431.1"/>
</dbReference>
<evidence type="ECO:0000259" key="2">
    <source>
        <dbReference type="SMART" id="SM00310"/>
    </source>
</evidence>
<name>A0A3Q4GD13_NEOBR</name>
<dbReference type="Proteomes" id="UP000261580">
    <property type="component" value="Unassembled WGS sequence"/>
</dbReference>
<evidence type="ECO:0000313" key="4">
    <source>
        <dbReference type="Proteomes" id="UP000261580"/>
    </source>
</evidence>
<dbReference type="GO" id="GO:0007169">
    <property type="term" value="P:cell surface receptor protein tyrosine kinase signaling pathway"/>
    <property type="evidence" value="ECO:0007669"/>
    <property type="project" value="TreeGrafter"/>
</dbReference>
<protein>
    <submittedName>
        <fullName evidence="3">Docking protein 1b</fullName>
    </submittedName>
</protein>
<dbReference type="InterPro" id="IPR011993">
    <property type="entry name" value="PH-like_dom_sf"/>
</dbReference>
<accession>A0A3Q4GD13</accession>
<dbReference type="GO" id="GO:0005737">
    <property type="term" value="C:cytoplasm"/>
    <property type="evidence" value="ECO:0007669"/>
    <property type="project" value="TreeGrafter"/>
</dbReference>
<dbReference type="Bgee" id="ENSNBRG00000005431">
    <property type="expression patterns" value="Expressed in mesonephros and 5 other cell types or tissues"/>
</dbReference>
<evidence type="ECO:0000313" key="3">
    <source>
        <dbReference type="Ensembl" id="ENSNBRP00000006955.1"/>
    </source>
</evidence>
<feature type="compositionally biased region" description="Polar residues" evidence="1">
    <location>
        <begin position="326"/>
        <end position="341"/>
    </location>
</feature>
<dbReference type="PANTHER" id="PTHR21258">
    <property type="entry name" value="DOCKING PROTEIN RELATED"/>
    <property type="match status" value="1"/>
</dbReference>
<reference evidence="3" key="2">
    <citation type="submission" date="2025-09" db="UniProtKB">
        <authorList>
            <consortium name="Ensembl"/>
        </authorList>
    </citation>
    <scope>IDENTIFICATION</scope>
</reference>
<reference evidence="3" key="1">
    <citation type="submission" date="2025-08" db="UniProtKB">
        <authorList>
            <consortium name="Ensembl"/>
        </authorList>
    </citation>
    <scope>IDENTIFICATION</scope>
</reference>
<proteinExistence type="predicted"/>
<evidence type="ECO:0000256" key="1">
    <source>
        <dbReference type="SAM" id="MobiDB-lite"/>
    </source>
</evidence>
<dbReference type="AlphaFoldDB" id="A0A3Q4GD13"/>
<feature type="compositionally biased region" description="Pro residues" evidence="1">
    <location>
        <begin position="352"/>
        <end position="365"/>
    </location>
</feature>
<feature type="region of interest" description="Disordered" evidence="1">
    <location>
        <begin position="253"/>
        <end position="297"/>
    </location>
</feature>
<organism evidence="3 4">
    <name type="scientific">Neolamprologus brichardi</name>
    <name type="common">Fairy cichlid</name>
    <name type="synonym">Lamprologus brichardi</name>
    <dbReference type="NCBI Taxonomy" id="32507"/>
    <lineage>
        <taxon>Eukaryota</taxon>
        <taxon>Metazoa</taxon>
        <taxon>Chordata</taxon>
        <taxon>Craniata</taxon>
        <taxon>Vertebrata</taxon>
        <taxon>Euteleostomi</taxon>
        <taxon>Actinopterygii</taxon>
        <taxon>Neopterygii</taxon>
        <taxon>Teleostei</taxon>
        <taxon>Neoteleostei</taxon>
        <taxon>Acanthomorphata</taxon>
        <taxon>Ovalentaria</taxon>
        <taxon>Cichlomorphae</taxon>
        <taxon>Cichliformes</taxon>
        <taxon>Cichlidae</taxon>
        <taxon>African cichlids</taxon>
        <taxon>Pseudocrenilabrinae</taxon>
        <taxon>Lamprologini</taxon>
        <taxon>Neolamprologus</taxon>
    </lineage>
</organism>
<dbReference type="GeneTree" id="ENSGT00940000155980"/>
<dbReference type="GO" id="GO:0043410">
    <property type="term" value="P:positive regulation of MAPK cascade"/>
    <property type="evidence" value="ECO:0007669"/>
    <property type="project" value="TreeGrafter"/>
</dbReference>
<dbReference type="SMART" id="SM01244">
    <property type="entry name" value="IRS"/>
    <property type="match status" value="1"/>
</dbReference>
<dbReference type="SMART" id="SM00310">
    <property type="entry name" value="PTBI"/>
    <property type="match status" value="1"/>
</dbReference>
<feature type="compositionally biased region" description="Polar residues" evidence="1">
    <location>
        <begin position="257"/>
        <end position="270"/>
    </location>
</feature>